<evidence type="ECO:0000256" key="2">
    <source>
        <dbReference type="ARBA" id="ARBA00009997"/>
    </source>
</evidence>
<gene>
    <name evidence="8" type="primary">comB</name>
    <name evidence="9" type="ORF">ENJ96_09915</name>
</gene>
<evidence type="ECO:0000256" key="8">
    <source>
        <dbReference type="HAMAP-Rule" id="MF_00490"/>
    </source>
</evidence>
<dbReference type="GO" id="GO:0000287">
    <property type="term" value="F:magnesium ion binding"/>
    <property type="evidence" value="ECO:0007669"/>
    <property type="project" value="UniProtKB-UniRule"/>
</dbReference>
<protein>
    <recommendedName>
        <fullName evidence="4 8">Probable 2-phosphosulfolactate phosphatase</fullName>
        <ecNumber evidence="3 8">3.1.3.71</ecNumber>
    </recommendedName>
</protein>
<dbReference type="AlphaFoldDB" id="A0A7V5U3G3"/>
<evidence type="ECO:0000256" key="3">
    <source>
        <dbReference type="ARBA" id="ARBA00012953"/>
    </source>
</evidence>
<dbReference type="HAMAP" id="MF_00490">
    <property type="entry name" value="ComB"/>
    <property type="match status" value="1"/>
</dbReference>
<evidence type="ECO:0000256" key="7">
    <source>
        <dbReference type="ARBA" id="ARBA00033711"/>
    </source>
</evidence>
<dbReference type="Gene3D" id="3.90.1560.10">
    <property type="entry name" value="ComB-like"/>
    <property type="match status" value="1"/>
</dbReference>
<comment type="catalytic activity">
    <reaction evidence="7 8">
        <text>(2R)-O-phospho-3-sulfolactate + H2O = (2R)-3-sulfolactate + phosphate</text>
        <dbReference type="Rhea" id="RHEA:23416"/>
        <dbReference type="ChEBI" id="CHEBI:15377"/>
        <dbReference type="ChEBI" id="CHEBI:15597"/>
        <dbReference type="ChEBI" id="CHEBI:43474"/>
        <dbReference type="ChEBI" id="CHEBI:58738"/>
        <dbReference type="EC" id="3.1.3.71"/>
    </reaction>
</comment>
<name>A0A7V5U3G3_9BACT</name>
<dbReference type="GO" id="GO:0050545">
    <property type="term" value="F:sulfopyruvate decarboxylase activity"/>
    <property type="evidence" value="ECO:0007669"/>
    <property type="project" value="TreeGrafter"/>
</dbReference>
<organism evidence="9">
    <name type="scientific">Thermodesulfatator atlanticus</name>
    <dbReference type="NCBI Taxonomy" id="501497"/>
    <lineage>
        <taxon>Bacteria</taxon>
        <taxon>Pseudomonadati</taxon>
        <taxon>Thermodesulfobacteriota</taxon>
        <taxon>Thermodesulfobacteria</taxon>
        <taxon>Thermodesulfobacteriales</taxon>
        <taxon>Thermodesulfatatoraceae</taxon>
        <taxon>Thermodesulfatator</taxon>
    </lineage>
</organism>
<dbReference type="GO" id="GO:0050532">
    <property type="term" value="F:2-phosphosulfolactate phosphatase activity"/>
    <property type="evidence" value="ECO:0007669"/>
    <property type="project" value="UniProtKB-UniRule"/>
</dbReference>
<evidence type="ECO:0000256" key="1">
    <source>
        <dbReference type="ARBA" id="ARBA00001946"/>
    </source>
</evidence>
<dbReference type="Pfam" id="PF04029">
    <property type="entry name" value="2-ph_phosp"/>
    <property type="match status" value="1"/>
</dbReference>
<keyword evidence="6 8" id="KW-0460">Magnesium</keyword>
<evidence type="ECO:0000313" key="9">
    <source>
        <dbReference type="EMBL" id="HHI98144.1"/>
    </source>
</evidence>
<dbReference type="SUPFAM" id="SSF142823">
    <property type="entry name" value="ComB-like"/>
    <property type="match status" value="1"/>
</dbReference>
<proteinExistence type="inferred from homology"/>
<dbReference type="EMBL" id="DROK01000293">
    <property type="protein sequence ID" value="HHI98144.1"/>
    <property type="molecule type" value="Genomic_DNA"/>
</dbReference>
<comment type="caution">
    <text evidence="9">The sequence shown here is derived from an EMBL/GenBank/DDBJ whole genome shotgun (WGS) entry which is preliminary data.</text>
</comment>
<evidence type="ECO:0000256" key="6">
    <source>
        <dbReference type="ARBA" id="ARBA00022842"/>
    </source>
</evidence>
<dbReference type="Proteomes" id="UP000886101">
    <property type="component" value="Unassembled WGS sequence"/>
</dbReference>
<dbReference type="InterPro" id="IPR036702">
    <property type="entry name" value="ComB-like_sf"/>
</dbReference>
<evidence type="ECO:0000256" key="4">
    <source>
        <dbReference type="ARBA" id="ARBA00021948"/>
    </source>
</evidence>
<dbReference type="PANTHER" id="PTHR37311">
    <property type="entry name" value="2-PHOSPHOSULFOLACTATE PHOSPHATASE-RELATED"/>
    <property type="match status" value="1"/>
</dbReference>
<comment type="similarity">
    <text evidence="2 8">Belongs to the ComB family.</text>
</comment>
<reference evidence="9" key="1">
    <citation type="journal article" date="2020" name="mSystems">
        <title>Genome- and Community-Level Interaction Insights into Carbon Utilization and Element Cycling Functions of Hydrothermarchaeota in Hydrothermal Sediment.</title>
        <authorList>
            <person name="Zhou Z."/>
            <person name="Liu Y."/>
            <person name="Xu W."/>
            <person name="Pan J."/>
            <person name="Luo Z.H."/>
            <person name="Li M."/>
        </authorList>
    </citation>
    <scope>NUCLEOTIDE SEQUENCE [LARGE SCALE GENOMIC DNA]</scope>
    <source>
        <strain evidence="9">HyVt-533</strain>
    </source>
</reference>
<dbReference type="EC" id="3.1.3.71" evidence="3 8"/>
<accession>A0A7V5U3G3</accession>
<evidence type="ECO:0000256" key="5">
    <source>
        <dbReference type="ARBA" id="ARBA00022801"/>
    </source>
</evidence>
<dbReference type="InterPro" id="IPR005238">
    <property type="entry name" value="ComB-like"/>
</dbReference>
<keyword evidence="5 8" id="KW-0378">Hydrolase</keyword>
<dbReference type="PANTHER" id="PTHR37311:SF1">
    <property type="entry name" value="2-PHOSPHOSULFOLACTATE PHOSPHATASE-RELATED"/>
    <property type="match status" value="1"/>
</dbReference>
<sequence length="229" mass="24816">MKVFPIPSPVETEGLVVLVDILRATSTIVAALAEEATLVKPVASVDEALLYKEKGFLVAGERGGLPPEGFDLGNSPREAYRMVRAKVVLTTTNGTRALGFVKRAKAVCAGSFLNISAVSKFAQRFDEVLILCAGTEGELALEDFLFAGKLALKLESYTSANDAAIVARKYADNVKEVSREIFSSHHARNLIRLGFKEDVSFCTQEDLYQVVPILTQEGFVALKGVEDET</sequence>
<comment type="cofactor">
    <cofactor evidence="1 8">
        <name>Mg(2+)</name>
        <dbReference type="ChEBI" id="CHEBI:18420"/>
    </cofactor>
</comment>